<feature type="compositionally biased region" description="Polar residues" evidence="1">
    <location>
        <begin position="457"/>
        <end position="471"/>
    </location>
</feature>
<evidence type="ECO:0000313" key="2">
    <source>
        <dbReference type="EMBL" id="KAF6026653.1"/>
    </source>
</evidence>
<proteinExistence type="predicted"/>
<sequence length="715" mass="75762">MDDGSCNDCAAFAQEIQAIANKHLKSISKQTRCRCVKNRVILKRPKYTQMIIWHFECHQCDYSSFYASEIENHVDSEHPSFAEEPQSLPLHATVPLDSATSDSKESLLTESPSLTLSIAHLDSPEKTVDSRTPSPHSQAVQNTVILSSSNDSSLDVPPSAHSALVTQPAHSALVTSSAHSTLVTSSAHSTLVTSSAHSTLVTSSAHSTLVTSSATSAVVSSATSATESPTVVSSATPPGGTICELSQTTSSPMMPPSTSSSDSVCSPVTPPSISSVANKLKKPVIVNVISSPKTEATVSMITTTAAATKELPTTRTAADASLSETSVITTTGSVTITAPQAKAAVVNSTPQPAMLYVVDETAKTVGYPVNCPMANSEASHAQKRSKPKLLPHKQTKTKSKQIAKPATARNDVISESLPPSAQVLKQSSTSTSSSIKKKAQTEVSIACRPPATITPGDGSNLNSSPANTDTIKPSVLSPPGPEAKPLKSPTLNLNDFTHILGLRQLAPKDPISEPSVESPVIKNSMEGSQFSSRRVNKRKLNIRKEPNVSPAAKVSKLTPNSQQCKNVSATPVDTSIQSKLKYPCKSSAPTRSEDPATDTLAASKVSASKSKDSPILQFPHLACSNTLPTIPLYRVTTPQSSFIKSKNQADTDSTPLDPFEFAESSPTSNSRGMFAFKSTGGRKYKRIWKPTYRKSVTGHLLQLSLVVLQQQQLLP</sequence>
<dbReference type="Proteomes" id="UP000593567">
    <property type="component" value="Unassembled WGS sequence"/>
</dbReference>
<feature type="region of interest" description="Disordered" evidence="1">
    <location>
        <begin position="222"/>
        <end position="266"/>
    </location>
</feature>
<name>A0A7J7JLA7_BUGNE</name>
<dbReference type="AlphaFoldDB" id="A0A7J7JLA7"/>
<feature type="region of interest" description="Disordered" evidence="1">
    <location>
        <begin position="508"/>
        <end position="605"/>
    </location>
</feature>
<feature type="compositionally biased region" description="Basic residues" evidence="1">
    <location>
        <begin position="381"/>
        <end position="401"/>
    </location>
</feature>
<comment type="caution">
    <text evidence="2">The sequence shown here is derived from an EMBL/GenBank/DDBJ whole genome shotgun (WGS) entry which is preliminary data.</text>
</comment>
<evidence type="ECO:0000256" key="1">
    <source>
        <dbReference type="SAM" id="MobiDB-lite"/>
    </source>
</evidence>
<feature type="compositionally biased region" description="Low complexity" evidence="1">
    <location>
        <begin position="246"/>
        <end position="266"/>
    </location>
</feature>
<feature type="compositionally biased region" description="Polar residues" evidence="1">
    <location>
        <begin position="557"/>
        <end position="578"/>
    </location>
</feature>
<feature type="compositionally biased region" description="Low complexity" evidence="1">
    <location>
        <begin position="222"/>
        <end position="236"/>
    </location>
</feature>
<protein>
    <submittedName>
        <fullName evidence="2">Uncharacterized protein</fullName>
    </submittedName>
</protein>
<accession>A0A7J7JLA7</accession>
<evidence type="ECO:0000313" key="3">
    <source>
        <dbReference type="Proteomes" id="UP000593567"/>
    </source>
</evidence>
<feature type="region of interest" description="Disordered" evidence="1">
    <location>
        <begin position="376"/>
        <end position="490"/>
    </location>
</feature>
<gene>
    <name evidence="2" type="ORF">EB796_015038</name>
</gene>
<feature type="compositionally biased region" description="Polar residues" evidence="1">
    <location>
        <begin position="417"/>
        <end position="426"/>
    </location>
</feature>
<organism evidence="2 3">
    <name type="scientific">Bugula neritina</name>
    <name type="common">Brown bryozoan</name>
    <name type="synonym">Sertularia neritina</name>
    <dbReference type="NCBI Taxonomy" id="10212"/>
    <lineage>
        <taxon>Eukaryota</taxon>
        <taxon>Metazoa</taxon>
        <taxon>Spiralia</taxon>
        <taxon>Lophotrochozoa</taxon>
        <taxon>Bryozoa</taxon>
        <taxon>Gymnolaemata</taxon>
        <taxon>Cheilostomatida</taxon>
        <taxon>Flustrina</taxon>
        <taxon>Buguloidea</taxon>
        <taxon>Bugulidae</taxon>
        <taxon>Bugula</taxon>
    </lineage>
</organism>
<dbReference type="EMBL" id="VXIV02002235">
    <property type="protein sequence ID" value="KAF6026653.1"/>
    <property type="molecule type" value="Genomic_DNA"/>
</dbReference>
<reference evidence="2" key="1">
    <citation type="submission" date="2020-06" db="EMBL/GenBank/DDBJ databases">
        <title>Draft genome of Bugula neritina, a colonial animal packing powerful symbionts and potential medicines.</title>
        <authorList>
            <person name="Rayko M."/>
        </authorList>
    </citation>
    <scope>NUCLEOTIDE SEQUENCE [LARGE SCALE GENOMIC DNA]</scope>
    <source>
        <strain evidence="2">Kwan_BN1</strain>
    </source>
</reference>
<keyword evidence="3" id="KW-1185">Reference proteome</keyword>